<dbReference type="AlphaFoldDB" id="A0A832PP32"/>
<dbReference type="RefSeq" id="WP_303730375.1">
    <property type="nucleotide sequence ID" value="NZ_DULP01000142.1"/>
</dbReference>
<sequence length="73" mass="8329">MNDPKKTRGQIILTHTDHWLCKQVVKTRGMTLRGWIGEKLAEEIVNGTIQRDLAPHLSAQIERIKRERAAKAA</sequence>
<evidence type="ECO:0000313" key="1">
    <source>
        <dbReference type="EMBL" id="HHW34331.1"/>
    </source>
</evidence>
<gene>
    <name evidence="1" type="ORF">GXX24_09375</name>
</gene>
<accession>A0A832PP32</accession>
<name>A0A832PP32_9RHOB</name>
<dbReference type="Proteomes" id="UP000580830">
    <property type="component" value="Unassembled WGS sequence"/>
</dbReference>
<organism evidence="1 2">
    <name type="scientific">Paracoccus solventivorans</name>
    <dbReference type="NCBI Taxonomy" id="53463"/>
    <lineage>
        <taxon>Bacteria</taxon>
        <taxon>Pseudomonadati</taxon>
        <taxon>Pseudomonadota</taxon>
        <taxon>Alphaproteobacteria</taxon>
        <taxon>Rhodobacterales</taxon>
        <taxon>Paracoccaceae</taxon>
        <taxon>Paracoccus</taxon>
    </lineage>
</organism>
<protein>
    <submittedName>
        <fullName evidence="1">Uncharacterized protein</fullName>
    </submittedName>
</protein>
<proteinExistence type="predicted"/>
<dbReference type="EMBL" id="DULP01000142">
    <property type="protein sequence ID" value="HHW34331.1"/>
    <property type="molecule type" value="Genomic_DNA"/>
</dbReference>
<reference evidence="1 2" key="1">
    <citation type="journal article" date="2020" name="Biotechnol. Biofuels">
        <title>New insights from the biogas microbiome by comprehensive genome-resolved metagenomics of nearly 1600 species originating from multiple anaerobic digesters.</title>
        <authorList>
            <person name="Campanaro S."/>
            <person name="Treu L."/>
            <person name="Rodriguez-R L.M."/>
            <person name="Kovalovszki A."/>
            <person name="Ziels R.M."/>
            <person name="Maus I."/>
            <person name="Zhu X."/>
            <person name="Kougias P.G."/>
            <person name="Basile A."/>
            <person name="Luo G."/>
            <person name="Schluter A."/>
            <person name="Konstantinidis K.T."/>
            <person name="Angelidaki I."/>
        </authorList>
    </citation>
    <scope>NUCLEOTIDE SEQUENCE [LARGE SCALE GENOMIC DNA]</scope>
    <source>
        <strain evidence="1">AS04akNAM_125</strain>
    </source>
</reference>
<evidence type="ECO:0000313" key="2">
    <source>
        <dbReference type="Proteomes" id="UP000580830"/>
    </source>
</evidence>
<comment type="caution">
    <text evidence="1">The sequence shown here is derived from an EMBL/GenBank/DDBJ whole genome shotgun (WGS) entry which is preliminary data.</text>
</comment>